<gene>
    <name evidence="5" type="primary">TRM9</name>
    <name evidence="5" type="ORF">C6P45_002586</name>
</gene>
<feature type="region of interest" description="Disordered" evidence="3">
    <location>
        <begin position="170"/>
        <end position="201"/>
    </location>
</feature>
<sequence>MSDAQLKEQEYVHDVYNEIASHFSETRYKPWPIVTDFLMGQTMGSIGIDVGCGNGKYLAVNPNVFVIGSDRSEGLIGCAHGINSHYNVMVADGLHLPHKDNTFDFAISIAVVHHWTTRERRIAAIRHILSKVKKGGRALIYCWALEQKDSRRGYHIGMDQDVMVPWVLHATPSNSNNSSSNSSSSAKGKKHDHEKPDLTGIEPKDRAAFVTKWKQEREEQRAREKAEQDDLEKKNDDKESTTKYRFYHLYKEGELEEDCLQAGGSIVNHGYEKDNWYVITEKQ</sequence>
<dbReference type="InterPro" id="IPR029063">
    <property type="entry name" value="SAM-dependent_MTases_sf"/>
</dbReference>
<dbReference type="PANTHER" id="PTHR13069">
    <property type="entry name" value="ALKYLATED DNA REPAIR PROTEIN ALKB HOMOLOG 8"/>
    <property type="match status" value="1"/>
</dbReference>
<dbReference type="GO" id="GO:0106335">
    <property type="term" value="F:tRNA (5-carboxymethyluridine(34)-5-O)-methyltransferase activity"/>
    <property type="evidence" value="ECO:0007669"/>
    <property type="project" value="TreeGrafter"/>
</dbReference>
<dbReference type="Proteomes" id="UP000750334">
    <property type="component" value="Unassembled WGS sequence"/>
</dbReference>
<dbReference type="InterPro" id="IPR013216">
    <property type="entry name" value="Methyltransf_11"/>
</dbReference>
<dbReference type="GO" id="GO:0002098">
    <property type="term" value="P:tRNA wobble uridine modification"/>
    <property type="evidence" value="ECO:0007669"/>
    <property type="project" value="TreeGrafter"/>
</dbReference>
<keyword evidence="2" id="KW-0808">Transferase</keyword>
<evidence type="ECO:0000313" key="5">
    <source>
        <dbReference type="EMBL" id="KAG0670276.1"/>
    </source>
</evidence>
<reference evidence="5 6" key="1">
    <citation type="submission" date="2020-11" db="EMBL/GenBank/DDBJ databases">
        <title>Kefir isolates.</title>
        <authorList>
            <person name="Marcisauskas S."/>
            <person name="Kim Y."/>
            <person name="Blasche S."/>
        </authorList>
    </citation>
    <scope>NUCLEOTIDE SEQUENCE [LARGE SCALE GENOMIC DNA]</scope>
    <source>
        <strain evidence="5 6">OG2</strain>
    </source>
</reference>
<proteinExistence type="predicted"/>
<name>A0A9P7BBE0_MAUEX</name>
<dbReference type="GO" id="GO:0030488">
    <property type="term" value="P:tRNA methylation"/>
    <property type="evidence" value="ECO:0007669"/>
    <property type="project" value="TreeGrafter"/>
</dbReference>
<accession>A0A9P7BBE0</accession>
<evidence type="ECO:0000313" key="6">
    <source>
        <dbReference type="Proteomes" id="UP000750334"/>
    </source>
</evidence>
<feature type="region of interest" description="Disordered" evidence="3">
    <location>
        <begin position="213"/>
        <end position="238"/>
    </location>
</feature>
<dbReference type="CDD" id="cd02440">
    <property type="entry name" value="AdoMet_MTases"/>
    <property type="match status" value="1"/>
</dbReference>
<dbReference type="PANTHER" id="PTHR13069:SF21">
    <property type="entry name" value="ALKYLATED DNA REPAIR PROTEIN ALKB HOMOLOG 8"/>
    <property type="match status" value="1"/>
</dbReference>
<evidence type="ECO:0000256" key="3">
    <source>
        <dbReference type="SAM" id="MobiDB-lite"/>
    </source>
</evidence>
<dbReference type="AlphaFoldDB" id="A0A9P7BBE0"/>
<dbReference type="GO" id="GO:0000049">
    <property type="term" value="F:tRNA binding"/>
    <property type="evidence" value="ECO:0007669"/>
    <property type="project" value="TreeGrafter"/>
</dbReference>
<dbReference type="SUPFAM" id="SSF53335">
    <property type="entry name" value="S-adenosyl-L-methionine-dependent methyltransferases"/>
    <property type="match status" value="1"/>
</dbReference>
<dbReference type="Gene3D" id="3.40.50.150">
    <property type="entry name" value="Vaccinia Virus protein VP39"/>
    <property type="match status" value="2"/>
</dbReference>
<dbReference type="OrthoDB" id="271595at2759"/>
<feature type="domain" description="Methyltransferase type 11" evidence="4">
    <location>
        <begin position="48"/>
        <end position="139"/>
    </location>
</feature>
<comment type="caution">
    <text evidence="5">The sequence shown here is derived from an EMBL/GenBank/DDBJ whole genome shotgun (WGS) entry which is preliminary data.</text>
</comment>
<dbReference type="GO" id="GO:0008757">
    <property type="term" value="F:S-adenosylmethionine-dependent methyltransferase activity"/>
    <property type="evidence" value="ECO:0007669"/>
    <property type="project" value="InterPro"/>
</dbReference>
<dbReference type="GO" id="GO:0005634">
    <property type="term" value="C:nucleus"/>
    <property type="evidence" value="ECO:0007669"/>
    <property type="project" value="TreeGrafter"/>
</dbReference>
<evidence type="ECO:0000259" key="4">
    <source>
        <dbReference type="Pfam" id="PF08241"/>
    </source>
</evidence>
<keyword evidence="1 5" id="KW-0489">Methyltransferase</keyword>
<feature type="compositionally biased region" description="Basic and acidic residues" evidence="3">
    <location>
        <begin position="191"/>
        <end position="201"/>
    </location>
</feature>
<evidence type="ECO:0000256" key="1">
    <source>
        <dbReference type="ARBA" id="ARBA00022603"/>
    </source>
</evidence>
<dbReference type="InterPro" id="IPR051422">
    <property type="entry name" value="AlkB_tRNA_MeTrf/Diox"/>
</dbReference>
<dbReference type="GO" id="GO:0005737">
    <property type="term" value="C:cytoplasm"/>
    <property type="evidence" value="ECO:0007669"/>
    <property type="project" value="TreeGrafter"/>
</dbReference>
<dbReference type="EMBL" id="PUHR01000025">
    <property type="protein sequence ID" value="KAG0670276.1"/>
    <property type="molecule type" value="Genomic_DNA"/>
</dbReference>
<evidence type="ECO:0000256" key="2">
    <source>
        <dbReference type="ARBA" id="ARBA00022679"/>
    </source>
</evidence>
<keyword evidence="6" id="KW-1185">Reference proteome</keyword>
<dbReference type="Pfam" id="PF08241">
    <property type="entry name" value="Methyltransf_11"/>
    <property type="match status" value="1"/>
</dbReference>
<protein>
    <submittedName>
        <fullName evidence="5">tRNA methyltransferase, has a role in tRNA modification</fullName>
    </submittedName>
</protein>
<organism evidence="5 6">
    <name type="scientific">Maudiozyma exigua</name>
    <name type="common">Yeast</name>
    <name type="synonym">Kazachstania exigua</name>
    <dbReference type="NCBI Taxonomy" id="34358"/>
    <lineage>
        <taxon>Eukaryota</taxon>
        <taxon>Fungi</taxon>
        <taxon>Dikarya</taxon>
        <taxon>Ascomycota</taxon>
        <taxon>Saccharomycotina</taxon>
        <taxon>Saccharomycetes</taxon>
        <taxon>Saccharomycetales</taxon>
        <taxon>Saccharomycetaceae</taxon>
        <taxon>Maudiozyma</taxon>
    </lineage>
</organism>
<feature type="compositionally biased region" description="Low complexity" evidence="3">
    <location>
        <begin position="173"/>
        <end position="185"/>
    </location>
</feature>